<reference evidence="3 4" key="1">
    <citation type="submission" date="2020-03" db="EMBL/GenBank/DDBJ databases">
        <title>Draft Genome Sequence of Cudoniella acicularis.</title>
        <authorList>
            <person name="Buettner E."/>
            <person name="Kellner H."/>
        </authorList>
    </citation>
    <scope>NUCLEOTIDE SEQUENCE [LARGE SCALE GENOMIC DNA]</scope>
    <source>
        <strain evidence="3 4">DSM 108380</strain>
    </source>
</reference>
<dbReference type="OrthoDB" id="5404940at2759"/>
<evidence type="ECO:0000313" key="3">
    <source>
        <dbReference type="EMBL" id="KAF4636380.1"/>
    </source>
</evidence>
<evidence type="ECO:0000256" key="1">
    <source>
        <dbReference type="SAM" id="MobiDB-lite"/>
    </source>
</evidence>
<evidence type="ECO:0000256" key="2">
    <source>
        <dbReference type="SAM" id="Phobius"/>
    </source>
</evidence>
<feature type="compositionally biased region" description="Basic and acidic residues" evidence="1">
    <location>
        <begin position="251"/>
        <end position="264"/>
    </location>
</feature>
<feature type="region of interest" description="Disordered" evidence="1">
    <location>
        <begin position="530"/>
        <end position="558"/>
    </location>
</feature>
<feature type="compositionally biased region" description="Basic and acidic residues" evidence="1">
    <location>
        <begin position="531"/>
        <end position="544"/>
    </location>
</feature>
<feature type="compositionally biased region" description="Low complexity" evidence="1">
    <location>
        <begin position="240"/>
        <end position="250"/>
    </location>
</feature>
<protein>
    <submittedName>
        <fullName evidence="3">Uncharacterized protein</fullName>
    </submittedName>
</protein>
<dbReference type="Proteomes" id="UP000566819">
    <property type="component" value="Unassembled WGS sequence"/>
</dbReference>
<feature type="compositionally biased region" description="Polar residues" evidence="1">
    <location>
        <begin position="309"/>
        <end position="324"/>
    </location>
</feature>
<feature type="transmembrane region" description="Helical" evidence="2">
    <location>
        <begin position="185"/>
        <end position="212"/>
    </location>
</feature>
<dbReference type="AlphaFoldDB" id="A0A8H4RUP8"/>
<gene>
    <name evidence="3" type="ORF">G7Y89_g1688</name>
</gene>
<accession>A0A8H4RUP8</accession>
<keyword evidence="4" id="KW-1185">Reference proteome</keyword>
<feature type="compositionally biased region" description="Polar residues" evidence="1">
    <location>
        <begin position="360"/>
        <end position="374"/>
    </location>
</feature>
<feature type="compositionally biased region" description="Basic and acidic residues" evidence="1">
    <location>
        <begin position="426"/>
        <end position="436"/>
    </location>
</feature>
<feature type="transmembrane region" description="Helical" evidence="2">
    <location>
        <begin position="108"/>
        <end position="129"/>
    </location>
</feature>
<comment type="caution">
    <text evidence="3">The sequence shown here is derived from an EMBL/GenBank/DDBJ whole genome shotgun (WGS) entry which is preliminary data.</text>
</comment>
<keyword evidence="2" id="KW-0812">Transmembrane</keyword>
<organism evidence="3 4">
    <name type="scientific">Cudoniella acicularis</name>
    <dbReference type="NCBI Taxonomy" id="354080"/>
    <lineage>
        <taxon>Eukaryota</taxon>
        <taxon>Fungi</taxon>
        <taxon>Dikarya</taxon>
        <taxon>Ascomycota</taxon>
        <taxon>Pezizomycotina</taxon>
        <taxon>Leotiomycetes</taxon>
        <taxon>Helotiales</taxon>
        <taxon>Tricladiaceae</taxon>
        <taxon>Cudoniella</taxon>
    </lineage>
</organism>
<feature type="region of interest" description="Disordered" evidence="1">
    <location>
        <begin position="223"/>
        <end position="467"/>
    </location>
</feature>
<name>A0A8H4RUP8_9HELO</name>
<feature type="compositionally biased region" description="Polar residues" evidence="1">
    <location>
        <begin position="283"/>
        <end position="296"/>
    </location>
</feature>
<dbReference type="EMBL" id="JAAMPI010000068">
    <property type="protein sequence ID" value="KAF4636380.1"/>
    <property type="molecule type" value="Genomic_DNA"/>
</dbReference>
<sequence length="558" mass="62254">MGVQPPFLYDPIKIKEFDPKAVTRASQQPKPRRVKPEGPLVSFNQHPDSYLILPYGKTNSKPMNPSVKKWIKWMRIFQLFLRCLEVLAAGGLLAMMIIIRGVDDVTGWIMRIVPGVAILHTIYGVYHLSRKAAGRTPASSASYMLFASFFDVSLIPFYAFSALAADVHQETWTVTLNNQELVVTFSEIVFVTATTAAGLHLISLVVSLYLAVTFRKITNLPPDMNPLEDNLTSRHKRSKSSISTAATLSSSEKRLSTPLEEKRSSGATYEDLSRPPTMPFFHTRTQSTNSCSTYKSTPPPSRDARSDLPSRQYQVSNSARSSVASGDLKRNSMYETGPPTPPKRSSMYETGPPTPPKRSSMYNTPTPPKRQSYTEVPMSDSKSYRSSRSMGKQPEGWYTSDSLAKARTRSSHSSSLKKGSYQALHQRNDSSDDLEYRLPNPLEANPPTPRHNYQPSRDSPLSEISNNRQTGDIADMSYEPEMSVEPLRESFKAKYYGDLKPATLQSWLEEGTADKCLLAPISQIKMVTTGREMHQESLQKRASEAHGAQDTGSQADCR</sequence>
<keyword evidence="2" id="KW-0472">Membrane</keyword>
<feature type="compositionally biased region" description="Polar residues" evidence="1">
    <location>
        <begin position="451"/>
        <end position="467"/>
    </location>
</feature>
<evidence type="ECO:0000313" key="4">
    <source>
        <dbReference type="Proteomes" id="UP000566819"/>
    </source>
</evidence>
<keyword evidence="2" id="KW-1133">Transmembrane helix</keyword>
<feature type="transmembrane region" description="Helical" evidence="2">
    <location>
        <begin position="141"/>
        <end position="165"/>
    </location>
</feature>
<feature type="transmembrane region" description="Helical" evidence="2">
    <location>
        <begin position="79"/>
        <end position="102"/>
    </location>
</feature>
<feature type="compositionally biased region" description="Low complexity" evidence="1">
    <location>
        <begin position="379"/>
        <end position="389"/>
    </location>
</feature>
<proteinExistence type="predicted"/>